<organism evidence="1 2">
    <name type="scientific">Amnibacterium setariae</name>
    <dbReference type="NCBI Taxonomy" id="2306585"/>
    <lineage>
        <taxon>Bacteria</taxon>
        <taxon>Bacillati</taxon>
        <taxon>Actinomycetota</taxon>
        <taxon>Actinomycetes</taxon>
        <taxon>Micrococcales</taxon>
        <taxon>Microbacteriaceae</taxon>
        <taxon>Amnibacterium</taxon>
    </lineage>
</organism>
<proteinExistence type="predicted"/>
<evidence type="ECO:0000313" key="2">
    <source>
        <dbReference type="Proteomes" id="UP000265742"/>
    </source>
</evidence>
<dbReference type="AlphaFoldDB" id="A0A3A1U774"/>
<protein>
    <submittedName>
        <fullName evidence="1">Uncharacterized protein</fullName>
    </submittedName>
</protein>
<accession>A0A3A1U774</accession>
<dbReference type="EMBL" id="QXTG01000002">
    <property type="protein sequence ID" value="RIX28764.1"/>
    <property type="molecule type" value="Genomic_DNA"/>
</dbReference>
<comment type="caution">
    <text evidence="1">The sequence shown here is derived from an EMBL/GenBank/DDBJ whole genome shotgun (WGS) entry which is preliminary data.</text>
</comment>
<name>A0A3A1U774_9MICO</name>
<sequence length="154" mass="17141">MPTQSPQETSVTQETLNEQGLVRSAEATYRRYLNDLEVVSEAGNEGYSRLRSYLSTAAYEEESKSFEQLSARGLHTTGATKLIKFQQQSANLRDGKLTAYACIDLSDVRLVNEAGKDVTPKSRPGRQTFLPSFAVRNRRVILMENGTWAGDSIC</sequence>
<gene>
    <name evidence="1" type="ORF">D1781_15350</name>
</gene>
<reference evidence="2" key="1">
    <citation type="submission" date="2018-09" db="EMBL/GenBank/DDBJ databases">
        <authorList>
            <person name="Kim I."/>
        </authorList>
    </citation>
    <scope>NUCLEOTIDE SEQUENCE [LARGE SCALE GENOMIC DNA]</scope>
    <source>
        <strain evidence="2">DD4a</strain>
    </source>
</reference>
<keyword evidence="2" id="KW-1185">Reference proteome</keyword>
<evidence type="ECO:0000313" key="1">
    <source>
        <dbReference type="EMBL" id="RIX28764.1"/>
    </source>
</evidence>
<dbReference type="Proteomes" id="UP000265742">
    <property type="component" value="Unassembled WGS sequence"/>
</dbReference>